<dbReference type="RefSeq" id="WP_332614228.1">
    <property type="nucleotide sequence ID" value="NZ_JAXGFP010000001.1"/>
</dbReference>
<feature type="region of interest" description="Disordered" evidence="1">
    <location>
        <begin position="39"/>
        <end position="64"/>
    </location>
</feature>
<evidence type="ECO:0008006" key="5">
    <source>
        <dbReference type="Google" id="ProtNLM"/>
    </source>
</evidence>
<proteinExistence type="predicted"/>
<feature type="region of interest" description="Disordered" evidence="1">
    <location>
        <begin position="75"/>
        <end position="94"/>
    </location>
</feature>
<feature type="transmembrane region" description="Helical" evidence="2">
    <location>
        <begin position="7"/>
        <end position="27"/>
    </location>
</feature>
<comment type="caution">
    <text evidence="3">The sequence shown here is derived from an EMBL/GenBank/DDBJ whole genome shotgun (WGS) entry which is preliminary data.</text>
</comment>
<evidence type="ECO:0000313" key="3">
    <source>
        <dbReference type="EMBL" id="MEG3182797.1"/>
    </source>
</evidence>
<name>A0ABU7YV36_9GAMM</name>
<evidence type="ECO:0000256" key="2">
    <source>
        <dbReference type="SAM" id="Phobius"/>
    </source>
</evidence>
<evidence type="ECO:0000256" key="1">
    <source>
        <dbReference type="SAM" id="MobiDB-lite"/>
    </source>
</evidence>
<sequence length="188" mass="18695">MRSNVSLPRAVVAGVLVMAVSGCGWFGGTDELYTEAPENRPLEVPPDLDLPRTGAAEAAPTGSVTASGTVAAAAGSAPTPAAGMEAPQVTGAAPAAGTPSGFNVAGSREEVFAQVDTALAAIEGVSVASRAELLGVFDVNYQQSNFLVRVSEVDGGAYVSAVDPRGMPATDAAAVQLIAQLQVALAAN</sequence>
<accession>A0ABU7YV36</accession>
<dbReference type="EMBL" id="JAXGFP010000001">
    <property type="protein sequence ID" value="MEG3182797.1"/>
    <property type="molecule type" value="Genomic_DNA"/>
</dbReference>
<dbReference type="PROSITE" id="PS51257">
    <property type="entry name" value="PROKAR_LIPOPROTEIN"/>
    <property type="match status" value="1"/>
</dbReference>
<reference evidence="3 4" key="1">
    <citation type="journal article" date="2016" name="Int. J. Syst. Evol. Microbiol.">
        <title>Lysobacter erysipheiresistens sp. nov., an antagonist of powdery mildew, isolated from tobacco-cultivated soil.</title>
        <authorList>
            <person name="Xie B."/>
            <person name="Li T."/>
            <person name="Lin X."/>
            <person name="Wang C.J."/>
            <person name="Chen Y.J."/>
            <person name="Liu W.J."/>
            <person name="Zhao Z.W."/>
        </authorList>
    </citation>
    <scope>NUCLEOTIDE SEQUENCE [LARGE SCALE GENOMIC DNA]</scope>
    <source>
        <strain evidence="3 4">RS-LYSO-3</strain>
    </source>
</reference>
<evidence type="ECO:0000313" key="4">
    <source>
        <dbReference type="Proteomes" id="UP001355056"/>
    </source>
</evidence>
<protein>
    <recommendedName>
        <fullName evidence="5">Beta-barrel assembly machine subunit BamC</fullName>
    </recommendedName>
</protein>
<gene>
    <name evidence="3" type="ORF">SNE34_02055</name>
</gene>
<keyword evidence="2" id="KW-0812">Transmembrane</keyword>
<keyword evidence="2" id="KW-0472">Membrane</keyword>
<keyword evidence="4" id="KW-1185">Reference proteome</keyword>
<keyword evidence="2" id="KW-1133">Transmembrane helix</keyword>
<organism evidence="3 4">
    <name type="scientific">Novilysobacter erysipheiresistens</name>
    <dbReference type="NCBI Taxonomy" id="1749332"/>
    <lineage>
        <taxon>Bacteria</taxon>
        <taxon>Pseudomonadati</taxon>
        <taxon>Pseudomonadota</taxon>
        <taxon>Gammaproteobacteria</taxon>
        <taxon>Lysobacterales</taxon>
        <taxon>Lysobacteraceae</taxon>
        <taxon>Novilysobacter</taxon>
    </lineage>
</organism>
<dbReference type="Proteomes" id="UP001355056">
    <property type="component" value="Unassembled WGS sequence"/>
</dbReference>